<name>A0A1T4RVJ6_9BACT</name>
<protein>
    <recommendedName>
        <fullName evidence="3">DUF697 domain-containing protein</fullName>
    </recommendedName>
</protein>
<dbReference type="EMBL" id="FUWR01000026">
    <property type="protein sequence ID" value="SKA20034.1"/>
    <property type="molecule type" value="Genomic_DNA"/>
</dbReference>
<gene>
    <name evidence="1" type="ORF">SAMN02745119_03100</name>
</gene>
<dbReference type="OrthoDB" id="2646363at2"/>
<organism evidence="1 2">
    <name type="scientific">Trichlorobacter thiogenes</name>
    <dbReference type="NCBI Taxonomy" id="115783"/>
    <lineage>
        <taxon>Bacteria</taxon>
        <taxon>Pseudomonadati</taxon>
        <taxon>Thermodesulfobacteriota</taxon>
        <taxon>Desulfuromonadia</taxon>
        <taxon>Geobacterales</taxon>
        <taxon>Geobacteraceae</taxon>
        <taxon>Trichlorobacter</taxon>
    </lineage>
</organism>
<reference evidence="2" key="1">
    <citation type="submission" date="2017-02" db="EMBL/GenBank/DDBJ databases">
        <authorList>
            <person name="Varghese N."/>
            <person name="Submissions S."/>
        </authorList>
    </citation>
    <scope>NUCLEOTIDE SEQUENCE [LARGE SCALE GENOMIC DNA]</scope>
    <source>
        <strain evidence="2">ATCC BAA-34</strain>
    </source>
</reference>
<evidence type="ECO:0000313" key="2">
    <source>
        <dbReference type="Proteomes" id="UP000190102"/>
    </source>
</evidence>
<dbReference type="AlphaFoldDB" id="A0A1T4RVJ6"/>
<dbReference type="STRING" id="115783.SAMN02745119_03100"/>
<accession>A0A1T4RVJ6</accession>
<proteinExistence type="predicted"/>
<sequence>MSLDLAIATLDEIEQARNDCRTMVTKRALVSGAAVLVPLPGSDLVADVGMLMQLLPRINARFGLSAEQVEELSPELKIMAFDLAKRLGSRLIGKAVTTNLVTSLVTKMGARVGVKSVVRFVPLVGQAAAAAISISMMRYIGNQHVEACYQLARQLITKRDNTFA</sequence>
<evidence type="ECO:0000313" key="1">
    <source>
        <dbReference type="EMBL" id="SKA20034.1"/>
    </source>
</evidence>
<dbReference type="RefSeq" id="WP_078791320.1">
    <property type="nucleotide sequence ID" value="NZ_FUWR01000026.1"/>
</dbReference>
<evidence type="ECO:0008006" key="3">
    <source>
        <dbReference type="Google" id="ProtNLM"/>
    </source>
</evidence>
<keyword evidence="2" id="KW-1185">Reference proteome</keyword>
<dbReference type="Proteomes" id="UP000190102">
    <property type="component" value="Unassembled WGS sequence"/>
</dbReference>